<evidence type="ECO:0000256" key="10">
    <source>
        <dbReference type="ARBA" id="ARBA00023002"/>
    </source>
</evidence>
<dbReference type="EMBL" id="JAFDVH010000022">
    <property type="protein sequence ID" value="KAG7456705.1"/>
    <property type="molecule type" value="Genomic_DNA"/>
</dbReference>
<dbReference type="PRINTS" id="PR00463">
    <property type="entry name" value="EP450I"/>
</dbReference>
<gene>
    <name evidence="18" type="ORF">MATL_G00238730</name>
</gene>
<evidence type="ECO:0000256" key="11">
    <source>
        <dbReference type="ARBA" id="ARBA00023004"/>
    </source>
</evidence>
<dbReference type="GO" id="GO:0008395">
    <property type="term" value="F:steroid hydroxylase activity"/>
    <property type="evidence" value="ECO:0007669"/>
    <property type="project" value="TreeGrafter"/>
</dbReference>
<comment type="cofactor">
    <cofactor evidence="1 15">
        <name>heme</name>
        <dbReference type="ChEBI" id="CHEBI:30413"/>
    </cofactor>
</comment>
<dbReference type="Pfam" id="PF00067">
    <property type="entry name" value="p450"/>
    <property type="match status" value="1"/>
</dbReference>
<keyword evidence="10 16" id="KW-0560">Oxidoreductase</keyword>
<proteinExistence type="inferred from homology"/>
<dbReference type="InterPro" id="IPR001128">
    <property type="entry name" value="Cyt_P450"/>
</dbReference>
<dbReference type="PANTHER" id="PTHR24302:SF32">
    <property type="entry name" value="CYTOCHROME P450, FAMILY 3, SUBFAMILY A, POLYPEPTIDE 65"/>
    <property type="match status" value="1"/>
</dbReference>
<feature type="transmembrane region" description="Helical" evidence="17">
    <location>
        <begin position="20"/>
        <end position="44"/>
    </location>
</feature>
<dbReference type="GO" id="GO:0020037">
    <property type="term" value="F:heme binding"/>
    <property type="evidence" value="ECO:0007669"/>
    <property type="project" value="InterPro"/>
</dbReference>
<evidence type="ECO:0000256" key="4">
    <source>
        <dbReference type="ARBA" id="ARBA00010617"/>
    </source>
</evidence>
<dbReference type="SUPFAM" id="SSF48264">
    <property type="entry name" value="Cytochrome P450"/>
    <property type="match status" value="1"/>
</dbReference>
<name>A0A9D3PDH1_MEGAT</name>
<organism evidence="18 19">
    <name type="scientific">Megalops atlanticus</name>
    <name type="common">Tarpon</name>
    <name type="synonym">Clupea gigantea</name>
    <dbReference type="NCBI Taxonomy" id="7932"/>
    <lineage>
        <taxon>Eukaryota</taxon>
        <taxon>Metazoa</taxon>
        <taxon>Chordata</taxon>
        <taxon>Craniata</taxon>
        <taxon>Vertebrata</taxon>
        <taxon>Euteleostomi</taxon>
        <taxon>Actinopterygii</taxon>
        <taxon>Neopterygii</taxon>
        <taxon>Teleostei</taxon>
        <taxon>Elopiformes</taxon>
        <taxon>Megalopidae</taxon>
        <taxon>Megalops</taxon>
    </lineage>
</organism>
<dbReference type="PANTHER" id="PTHR24302">
    <property type="entry name" value="CYTOCHROME P450 FAMILY 3"/>
    <property type="match status" value="1"/>
</dbReference>
<comment type="caution">
    <text evidence="18">The sequence shown here is derived from an EMBL/GenBank/DDBJ whole genome shotgun (WGS) entry which is preliminary data.</text>
</comment>
<keyword evidence="17" id="KW-0812">Transmembrane</keyword>
<evidence type="ECO:0000256" key="7">
    <source>
        <dbReference type="ARBA" id="ARBA00022723"/>
    </source>
</evidence>
<dbReference type="GO" id="GO:0005506">
    <property type="term" value="F:iron ion binding"/>
    <property type="evidence" value="ECO:0007669"/>
    <property type="project" value="InterPro"/>
</dbReference>
<dbReference type="PRINTS" id="PR00385">
    <property type="entry name" value="P450"/>
</dbReference>
<comment type="similarity">
    <text evidence="4 16">Belongs to the cytochrome P450 family.</text>
</comment>
<evidence type="ECO:0000256" key="9">
    <source>
        <dbReference type="ARBA" id="ARBA00022848"/>
    </source>
</evidence>
<dbReference type="GO" id="GO:0016712">
    <property type="term" value="F:oxidoreductase activity, acting on paired donors, with incorporation or reduction of molecular oxygen, reduced flavin or flavoprotein as one donor, and incorporation of one atom of oxygen"/>
    <property type="evidence" value="ECO:0007669"/>
    <property type="project" value="UniProtKB-EC"/>
</dbReference>
<feature type="binding site" description="axial binding residue" evidence="15">
    <location>
        <position position="460"/>
    </location>
    <ligand>
        <name>heme</name>
        <dbReference type="ChEBI" id="CHEBI:30413"/>
    </ligand>
    <ligandPart>
        <name>Fe</name>
        <dbReference type="ChEBI" id="CHEBI:18248"/>
    </ligandPart>
</feature>
<dbReference type="AlphaFoldDB" id="A0A9D3PDH1"/>
<evidence type="ECO:0000256" key="3">
    <source>
        <dbReference type="ARBA" id="ARBA00004406"/>
    </source>
</evidence>
<dbReference type="InterPro" id="IPR050705">
    <property type="entry name" value="Cytochrome_P450_3A"/>
</dbReference>
<evidence type="ECO:0000256" key="14">
    <source>
        <dbReference type="ARBA" id="ARBA00047827"/>
    </source>
</evidence>
<reference evidence="18" key="1">
    <citation type="submission" date="2021-01" db="EMBL/GenBank/DDBJ databases">
        <authorList>
            <person name="Zahm M."/>
            <person name="Roques C."/>
            <person name="Cabau C."/>
            <person name="Klopp C."/>
            <person name="Donnadieu C."/>
            <person name="Jouanno E."/>
            <person name="Lampietro C."/>
            <person name="Louis A."/>
            <person name="Herpin A."/>
            <person name="Echchiki A."/>
            <person name="Berthelot C."/>
            <person name="Parey E."/>
            <person name="Roest-Crollius H."/>
            <person name="Braasch I."/>
            <person name="Postlethwait J."/>
            <person name="Bobe J."/>
            <person name="Montfort J."/>
            <person name="Bouchez O."/>
            <person name="Begum T."/>
            <person name="Mejri S."/>
            <person name="Adams A."/>
            <person name="Chen W.-J."/>
            <person name="Guiguen Y."/>
        </authorList>
    </citation>
    <scope>NUCLEOTIDE SEQUENCE</scope>
    <source>
        <strain evidence="18">YG-15Mar2019-1</strain>
        <tissue evidence="18">Brain</tissue>
    </source>
</reference>
<keyword evidence="8" id="KW-0256">Endoplasmic reticulum</keyword>
<keyword evidence="19" id="KW-1185">Reference proteome</keyword>
<evidence type="ECO:0000313" key="19">
    <source>
        <dbReference type="Proteomes" id="UP001046870"/>
    </source>
</evidence>
<dbReference type="PROSITE" id="PS00086">
    <property type="entry name" value="CYTOCHROME_P450"/>
    <property type="match status" value="1"/>
</dbReference>
<evidence type="ECO:0000256" key="6">
    <source>
        <dbReference type="ARBA" id="ARBA00022617"/>
    </source>
</evidence>
<keyword evidence="11 15" id="KW-0408">Iron</keyword>
<dbReference type="GO" id="GO:0005789">
    <property type="term" value="C:endoplasmic reticulum membrane"/>
    <property type="evidence" value="ECO:0007669"/>
    <property type="project" value="UniProtKB-SubCell"/>
</dbReference>
<dbReference type="OrthoDB" id="2789670at2759"/>
<dbReference type="Proteomes" id="UP001046870">
    <property type="component" value="Chromosome 22"/>
</dbReference>
<evidence type="ECO:0000256" key="5">
    <source>
        <dbReference type="ARBA" id="ARBA00012109"/>
    </source>
</evidence>
<comment type="subcellular location">
    <subcellularLocation>
        <location evidence="3">Endoplasmic reticulum membrane</location>
        <topology evidence="3">Peripheral membrane protein</topology>
    </subcellularLocation>
    <subcellularLocation>
        <location evidence="2">Microsome membrane</location>
        <topology evidence="2">Peripheral membrane protein</topology>
    </subcellularLocation>
</comment>
<keyword evidence="13 17" id="KW-0472">Membrane</keyword>
<keyword evidence="7 15" id="KW-0479">Metal-binding</keyword>
<evidence type="ECO:0000256" key="17">
    <source>
        <dbReference type="SAM" id="Phobius"/>
    </source>
</evidence>
<accession>A0A9D3PDH1</accession>
<keyword evidence="12 16" id="KW-0503">Monooxygenase</keyword>
<dbReference type="EC" id="1.14.14.1" evidence="5"/>
<dbReference type="FunFam" id="1.10.630.10:FF:000003">
    <property type="entry name" value="cytochrome P450 3A12-like isoform X2"/>
    <property type="match status" value="1"/>
</dbReference>
<comment type="catalytic activity">
    <reaction evidence="14">
        <text>an organic molecule + reduced [NADPH--hemoprotein reductase] + O2 = an alcohol + oxidized [NADPH--hemoprotein reductase] + H2O + H(+)</text>
        <dbReference type="Rhea" id="RHEA:17149"/>
        <dbReference type="Rhea" id="RHEA-COMP:11964"/>
        <dbReference type="Rhea" id="RHEA-COMP:11965"/>
        <dbReference type="ChEBI" id="CHEBI:15377"/>
        <dbReference type="ChEBI" id="CHEBI:15378"/>
        <dbReference type="ChEBI" id="CHEBI:15379"/>
        <dbReference type="ChEBI" id="CHEBI:30879"/>
        <dbReference type="ChEBI" id="CHEBI:57618"/>
        <dbReference type="ChEBI" id="CHEBI:58210"/>
        <dbReference type="ChEBI" id="CHEBI:142491"/>
        <dbReference type="EC" id="1.14.14.1"/>
    </reaction>
</comment>
<evidence type="ECO:0000256" key="2">
    <source>
        <dbReference type="ARBA" id="ARBA00004174"/>
    </source>
</evidence>
<sequence>MLKDRASGEIRTEEFTMSYLPCFSAETWTLLLTFLCLFIAYGYWPFGLFRKLGISGPKPLPFFGTIFIYGKGFAQADIECFRKYGRIWGIYDGRLSSVCTVETGIIRTVLVKGFYPYFTNRRDFRFSGPLNDSLNNARDESWRRIRTSLSPSFSSGRLKEMFKRMKQQADKLVRCLQKNTNSEAVDIKQFFSAYAVDVLASTTISLDTDSFNNPSDPVVMRVKKIDFNFNNPCFLLSVVFPFLDPLLEKANLCIFPLAEVRFLCNFLNKVILDREKNVHVKQVDFLQQMIDSQLAETKVGTNESKKGMTRREILSQAVMSWIGGRDIISKSLAFLSHNLATNPDAMKKLQDEIDQVFPNKAPVTYAELMQMGYLDMVLNESLRRYPIALRIERLCSETIVIGGVTIPKGTLVQIPVYALHHDPDLWPEPECFRPERFGKENKHSLDPYAFLPFGAGPRNCIAMRFVTVLMKLAVVQVLQNFSFAVCEETEIPLQLDNSPLLGTKNPIKLKVVPRFPVMEE</sequence>
<dbReference type="InterPro" id="IPR036396">
    <property type="entry name" value="Cyt_P450_sf"/>
</dbReference>
<keyword evidence="6 15" id="KW-0349">Heme</keyword>
<evidence type="ECO:0000256" key="1">
    <source>
        <dbReference type="ARBA" id="ARBA00001971"/>
    </source>
</evidence>
<keyword evidence="17" id="KW-1133">Transmembrane helix</keyword>
<evidence type="ECO:0000256" key="16">
    <source>
        <dbReference type="RuleBase" id="RU000461"/>
    </source>
</evidence>
<keyword evidence="9" id="KW-0492">Microsome</keyword>
<dbReference type="Gene3D" id="1.10.630.10">
    <property type="entry name" value="Cytochrome P450"/>
    <property type="match status" value="1"/>
</dbReference>
<dbReference type="InterPro" id="IPR002401">
    <property type="entry name" value="Cyt_P450_E_grp-I"/>
</dbReference>
<evidence type="ECO:0000256" key="15">
    <source>
        <dbReference type="PIRSR" id="PIRSR602401-1"/>
    </source>
</evidence>
<evidence type="ECO:0000256" key="8">
    <source>
        <dbReference type="ARBA" id="ARBA00022824"/>
    </source>
</evidence>
<evidence type="ECO:0000313" key="18">
    <source>
        <dbReference type="EMBL" id="KAG7456705.1"/>
    </source>
</evidence>
<protein>
    <recommendedName>
        <fullName evidence="5">unspecific monooxygenase</fullName>
        <ecNumber evidence="5">1.14.14.1</ecNumber>
    </recommendedName>
</protein>
<evidence type="ECO:0000256" key="13">
    <source>
        <dbReference type="ARBA" id="ARBA00023136"/>
    </source>
</evidence>
<evidence type="ECO:0000256" key="12">
    <source>
        <dbReference type="ARBA" id="ARBA00023033"/>
    </source>
</evidence>
<dbReference type="InterPro" id="IPR017972">
    <property type="entry name" value="Cyt_P450_CS"/>
</dbReference>